<protein>
    <submittedName>
        <fullName evidence="1">Uncharacterized protein</fullName>
    </submittedName>
</protein>
<reference evidence="1 2" key="2">
    <citation type="submission" date="2008-04" db="EMBL/GenBank/DDBJ databases">
        <authorList>
            <person name="Fulton L."/>
            <person name="Clifton S."/>
            <person name="Fulton B."/>
            <person name="Xu J."/>
            <person name="Minx P."/>
            <person name="Pepin K.H."/>
            <person name="Johnson M."/>
            <person name="Thiruvilangam P."/>
            <person name="Bhonagiri V."/>
            <person name="Nash W.E."/>
            <person name="Mardis E.R."/>
            <person name="Wilson R.K."/>
        </authorList>
    </citation>
    <scope>NUCLEOTIDE SEQUENCE [LARGE SCALE GENOMIC DNA]</scope>
    <source>
        <strain evidence="1 2">DSM 17136</strain>
    </source>
</reference>
<dbReference type="HOGENOM" id="CLU_3304554_0_0_10"/>
<dbReference type="EMBL" id="ABIY02000019">
    <property type="protein sequence ID" value="EDV02702.1"/>
    <property type="molecule type" value="Genomic_DNA"/>
</dbReference>
<dbReference type="Proteomes" id="UP000003146">
    <property type="component" value="Unassembled WGS sequence"/>
</dbReference>
<comment type="caution">
    <text evidence="1">The sequence shown here is derived from an EMBL/GenBank/DDBJ whole genome shotgun (WGS) entry which is preliminary data.</text>
</comment>
<reference evidence="1 2" key="1">
    <citation type="submission" date="2008-04" db="EMBL/GenBank/DDBJ databases">
        <title>Draft genome sequence of Bacteroides coprocola (DSM 17136).</title>
        <authorList>
            <person name="Sudarsanam P."/>
            <person name="Ley R."/>
            <person name="Guruge J."/>
            <person name="Turnbaugh P.J."/>
            <person name="Mahowald M."/>
            <person name="Liep D."/>
            <person name="Gordon J."/>
        </authorList>
    </citation>
    <scope>NUCLEOTIDE SEQUENCE [LARGE SCALE GENOMIC DNA]</scope>
    <source>
        <strain evidence="1 2">DSM 17136</strain>
    </source>
</reference>
<gene>
    <name evidence="1" type="ORF">BACCOP_00199</name>
</gene>
<organism evidence="1 2">
    <name type="scientific">Phocaeicola coprocola DSM 17136</name>
    <dbReference type="NCBI Taxonomy" id="470145"/>
    <lineage>
        <taxon>Bacteria</taxon>
        <taxon>Pseudomonadati</taxon>
        <taxon>Bacteroidota</taxon>
        <taxon>Bacteroidia</taxon>
        <taxon>Bacteroidales</taxon>
        <taxon>Bacteroidaceae</taxon>
        <taxon>Phocaeicola</taxon>
    </lineage>
</organism>
<evidence type="ECO:0000313" key="2">
    <source>
        <dbReference type="Proteomes" id="UP000003146"/>
    </source>
</evidence>
<sequence length="39" mass="4544">MQDGLPVDIQFGKWQIDVKGHILYLFALHQVKPHNNMVL</sequence>
<dbReference type="AlphaFoldDB" id="B3JEB0"/>
<accession>B3JEB0</accession>
<proteinExistence type="predicted"/>
<dbReference type="STRING" id="470145.BACCOP_00199"/>
<name>B3JEB0_9BACT</name>
<evidence type="ECO:0000313" key="1">
    <source>
        <dbReference type="EMBL" id="EDV02702.1"/>
    </source>
</evidence>